<dbReference type="EMBL" id="JBETVU010000012">
    <property type="protein sequence ID" value="MES5148896.1"/>
    <property type="molecule type" value="Genomic_DNA"/>
</dbReference>
<evidence type="ECO:0000259" key="1">
    <source>
        <dbReference type="Pfam" id="PF03374"/>
    </source>
</evidence>
<dbReference type="Pfam" id="PF03374">
    <property type="entry name" value="ANT"/>
    <property type="match status" value="1"/>
</dbReference>
<gene>
    <name evidence="2" type="ORF">ABVC42_02980</name>
</gene>
<dbReference type="NCBIfam" id="TIGR02681">
    <property type="entry name" value="phage_pRha"/>
    <property type="match status" value="1"/>
</dbReference>
<protein>
    <submittedName>
        <fullName evidence="2">Phage regulatory protein/antirepressor Ant</fullName>
    </submittedName>
</protein>
<organism evidence="2 3">
    <name type="scientific">Lactobacillus crispatus</name>
    <dbReference type="NCBI Taxonomy" id="47770"/>
    <lineage>
        <taxon>Bacteria</taxon>
        <taxon>Bacillati</taxon>
        <taxon>Bacillota</taxon>
        <taxon>Bacilli</taxon>
        <taxon>Lactobacillales</taxon>
        <taxon>Lactobacillaceae</taxon>
        <taxon>Lactobacillus</taxon>
    </lineage>
</organism>
<reference evidence="2" key="1">
    <citation type="submission" date="2024-06" db="EMBL/GenBank/DDBJ databases">
        <title>Vaginal Lactobacillus fatty acid response mechanisms reveal a metabolite-targeted strategy for bacterial vaginosis treatment.</title>
        <authorList>
            <person name="Zhu M."/>
            <person name="Blainey P.C."/>
            <person name="Bloom S.M."/>
            <person name="Kwon D.S."/>
        </authorList>
    </citation>
    <scope>NUCLEOTIDE SEQUENCE</scope>
    <source>
        <strain evidence="2">194_F1_1</strain>
    </source>
</reference>
<keyword evidence="3" id="KW-1185">Reference proteome</keyword>
<sequence>MKLLNFEGRSVLNSRDVAEMIGKEHKHLMRDIRTYINDMQDSPNLDPRQFFIESTYTSDQNKILPCYLLTKQGCEFVANKLTGKKGNQFTAQYVSLFNSMKEQISNPVEQALKSFPIPRTMGEALRLAADEADQLAKQKPKVDYYDSQMRNPGLMTTTEIAKDFGWSAKKLNDFLHDHHVIYPVGSGKKKKWVIYQKYADKGYTQYEPYDFKKINGQHGIKNNLKWTQRGKKFIYDLLADFDIHPVLEQMDLLGM</sequence>
<dbReference type="RefSeq" id="WP_005722035.1">
    <property type="nucleotide sequence ID" value="NZ_CP083393.1"/>
</dbReference>
<proteinExistence type="predicted"/>
<dbReference type="InterPro" id="IPR005039">
    <property type="entry name" value="Ant_C"/>
</dbReference>
<feature type="domain" description="Antirepressor protein C-terminal" evidence="1">
    <location>
        <begin position="134"/>
        <end position="239"/>
    </location>
</feature>
<evidence type="ECO:0000313" key="3">
    <source>
        <dbReference type="Proteomes" id="UP001434419"/>
    </source>
</evidence>
<comment type="caution">
    <text evidence="2">The sequence shown here is derived from an EMBL/GenBank/DDBJ whole genome shotgun (WGS) entry which is preliminary data.</text>
</comment>
<accession>A0ABV2B6K2</accession>
<dbReference type="InterPro" id="IPR014054">
    <property type="entry name" value="Phage_regulatory_Rha"/>
</dbReference>
<evidence type="ECO:0000313" key="2">
    <source>
        <dbReference type="EMBL" id="MES5148896.1"/>
    </source>
</evidence>
<name>A0ABV2B6K2_9LACO</name>
<dbReference type="Proteomes" id="UP001434419">
    <property type="component" value="Unassembled WGS sequence"/>
</dbReference>
<dbReference type="Pfam" id="PF09669">
    <property type="entry name" value="Phage_pRha"/>
    <property type="match status" value="1"/>
</dbReference>